<evidence type="ECO:0000313" key="8">
    <source>
        <dbReference type="EMBL" id="RYR67744.1"/>
    </source>
</evidence>
<dbReference type="InterPro" id="IPR018020">
    <property type="entry name" value="OHCU_decarboxylase"/>
</dbReference>
<reference evidence="8 9" key="1">
    <citation type="submission" date="2019-01" db="EMBL/GenBank/DDBJ databases">
        <title>Sequencing of cultivated peanut Arachis hypogaea provides insights into genome evolution and oil improvement.</title>
        <authorList>
            <person name="Chen X."/>
        </authorList>
    </citation>
    <scope>NUCLEOTIDE SEQUENCE [LARGE SCALE GENOMIC DNA]</scope>
    <source>
        <strain evidence="9">cv. Fuhuasheng</strain>
        <tissue evidence="8">Leaves</tissue>
    </source>
</reference>
<keyword evidence="9" id="KW-1185">Reference proteome</keyword>
<evidence type="ECO:0000256" key="4">
    <source>
        <dbReference type="ARBA" id="ARBA00022631"/>
    </source>
</evidence>
<dbReference type="InterPro" id="IPR036778">
    <property type="entry name" value="OHCU_decarboxylase_sf"/>
</dbReference>
<protein>
    <recommendedName>
        <fullName evidence="3">2-oxo-4-hydroxy-4-carboxy-5-ureidoimidazoline decarboxylase</fullName>
        <ecNumber evidence="3">4.1.1.97</ecNumber>
    </recommendedName>
</protein>
<dbReference type="GO" id="GO:0005777">
    <property type="term" value="C:peroxisome"/>
    <property type="evidence" value="ECO:0007669"/>
    <property type="project" value="TreeGrafter"/>
</dbReference>
<comment type="catalytic activity">
    <reaction evidence="1">
        <text>5-hydroxy-2-oxo-4-ureido-2,5-dihydro-1H-imidazole-5-carboxylate + H(+) = (S)-allantoin + CO2</text>
        <dbReference type="Rhea" id="RHEA:26301"/>
        <dbReference type="ChEBI" id="CHEBI:15378"/>
        <dbReference type="ChEBI" id="CHEBI:15678"/>
        <dbReference type="ChEBI" id="CHEBI:16526"/>
        <dbReference type="ChEBI" id="CHEBI:58639"/>
        <dbReference type="EC" id="4.1.1.97"/>
    </reaction>
</comment>
<evidence type="ECO:0000256" key="3">
    <source>
        <dbReference type="ARBA" id="ARBA00012257"/>
    </source>
</evidence>
<comment type="caution">
    <text evidence="8">The sequence shown here is derived from an EMBL/GenBank/DDBJ whole genome shotgun (WGS) entry which is preliminary data.</text>
</comment>
<dbReference type="Proteomes" id="UP000289738">
    <property type="component" value="Chromosome A03"/>
</dbReference>
<feature type="domain" description="Oxo-4-hydroxy-4-carboxy-5-ureidoimidazoline decarboxylase" evidence="7">
    <location>
        <begin position="47"/>
        <end position="104"/>
    </location>
</feature>
<keyword evidence="4" id="KW-0659">Purine metabolism</keyword>
<dbReference type="PANTHER" id="PTHR43466:SF1">
    <property type="entry name" value="2-OXO-4-HYDROXY-4-CARBOXY-5-UREIDOIMIDAZOLINE DECARBOXYLASE-RELATED"/>
    <property type="match status" value="1"/>
</dbReference>
<dbReference type="AlphaFoldDB" id="A0A445DX17"/>
<dbReference type="EC" id="4.1.1.97" evidence="3"/>
<evidence type="ECO:0000256" key="5">
    <source>
        <dbReference type="ARBA" id="ARBA00022793"/>
    </source>
</evidence>
<keyword evidence="5" id="KW-0210">Decarboxylase</keyword>
<accession>A0A445DX17</accession>
<dbReference type="Gene3D" id="1.10.3330.10">
    <property type="entry name" value="Oxo-4-hydroxy-4-carboxy-5-ureidoimidazoline decarboxylase"/>
    <property type="match status" value="1"/>
</dbReference>
<dbReference type="EMBL" id="SDMP01000003">
    <property type="protein sequence ID" value="RYR67744.1"/>
    <property type="molecule type" value="Genomic_DNA"/>
</dbReference>
<dbReference type="GO" id="GO:0006144">
    <property type="term" value="P:purine nucleobase metabolic process"/>
    <property type="evidence" value="ECO:0007669"/>
    <property type="project" value="UniProtKB-KW"/>
</dbReference>
<evidence type="ECO:0000256" key="1">
    <source>
        <dbReference type="ARBA" id="ARBA00001163"/>
    </source>
</evidence>
<evidence type="ECO:0000256" key="6">
    <source>
        <dbReference type="ARBA" id="ARBA00023239"/>
    </source>
</evidence>
<evidence type="ECO:0000313" key="9">
    <source>
        <dbReference type="Proteomes" id="UP000289738"/>
    </source>
</evidence>
<evidence type="ECO:0000259" key="7">
    <source>
        <dbReference type="Pfam" id="PF09349"/>
    </source>
</evidence>
<organism evidence="8 9">
    <name type="scientific">Arachis hypogaea</name>
    <name type="common">Peanut</name>
    <dbReference type="NCBI Taxonomy" id="3818"/>
    <lineage>
        <taxon>Eukaryota</taxon>
        <taxon>Viridiplantae</taxon>
        <taxon>Streptophyta</taxon>
        <taxon>Embryophyta</taxon>
        <taxon>Tracheophyta</taxon>
        <taxon>Spermatophyta</taxon>
        <taxon>Magnoliopsida</taxon>
        <taxon>eudicotyledons</taxon>
        <taxon>Gunneridae</taxon>
        <taxon>Pentapetalae</taxon>
        <taxon>rosids</taxon>
        <taxon>fabids</taxon>
        <taxon>Fabales</taxon>
        <taxon>Fabaceae</taxon>
        <taxon>Papilionoideae</taxon>
        <taxon>50 kb inversion clade</taxon>
        <taxon>dalbergioids sensu lato</taxon>
        <taxon>Dalbergieae</taxon>
        <taxon>Pterocarpus clade</taxon>
        <taxon>Arachis</taxon>
    </lineage>
</organism>
<dbReference type="SUPFAM" id="SSF158694">
    <property type="entry name" value="UraD-Like"/>
    <property type="match status" value="1"/>
</dbReference>
<dbReference type="STRING" id="3818.A0A445DX17"/>
<gene>
    <name evidence="8" type="ORF">Ahy_A03g014134</name>
</gene>
<proteinExistence type="predicted"/>
<name>A0A445DX17_ARAHY</name>
<dbReference type="PANTHER" id="PTHR43466">
    <property type="entry name" value="2-OXO-4-HYDROXY-4-CARBOXY-5-UREIDOIMIDAZOLINE DECARBOXYLASE-RELATED"/>
    <property type="match status" value="1"/>
</dbReference>
<comment type="pathway">
    <text evidence="2">Purine metabolism; urate degradation; (S)-allantoin from urate: step 3/3.</text>
</comment>
<keyword evidence="6" id="KW-0456">Lyase</keyword>
<dbReference type="GO" id="GO:0019628">
    <property type="term" value="P:urate catabolic process"/>
    <property type="evidence" value="ECO:0007669"/>
    <property type="project" value="TreeGrafter"/>
</dbReference>
<dbReference type="Pfam" id="PF09349">
    <property type="entry name" value="OHCU_decarbox"/>
    <property type="match status" value="1"/>
</dbReference>
<evidence type="ECO:0000256" key="2">
    <source>
        <dbReference type="ARBA" id="ARBA00004754"/>
    </source>
</evidence>
<sequence length="186" mass="21555">MAMASPFSSLEHAISIAKDIWFCKVNVRCWLEAISGRSYFNQYLEMTSESTMQELHEWGSMYEEKFGYVFVTYASEKSSKDILVELKMRFTNKHVVELDITSKEEMKYIKLYITKLLSKKSGQTTNKGDDNLSAEYAGEIVNDNLDGAKTDSEDNLVDISFIEIDIFRQFNLNKILEEYNKTLDNQ</sequence>
<dbReference type="GO" id="GO:0051997">
    <property type="term" value="F:2-oxo-4-hydroxy-4-carboxy-5-ureidoimidazoline decarboxylase activity"/>
    <property type="evidence" value="ECO:0007669"/>
    <property type="project" value="UniProtKB-EC"/>
</dbReference>